<evidence type="ECO:0000313" key="2">
    <source>
        <dbReference type="Proteomes" id="UP000748752"/>
    </source>
</evidence>
<dbReference type="EMBL" id="NRRV01000064">
    <property type="protein sequence ID" value="MBK1632992.1"/>
    <property type="molecule type" value="Genomic_DNA"/>
</dbReference>
<protein>
    <submittedName>
        <fullName evidence="1">Uncharacterized protein</fullName>
    </submittedName>
</protein>
<proteinExistence type="predicted"/>
<comment type="caution">
    <text evidence="1">The sequence shown here is derived from an EMBL/GenBank/DDBJ whole genome shotgun (WGS) entry which is preliminary data.</text>
</comment>
<keyword evidence="2" id="KW-1185">Reference proteome</keyword>
<sequence>MVRRVSCVSAAMRPIPAEAPTQLKERLDVEVGLAGAGLHLDVEVELGRLAGHQLLGDGQIRAALHALDVGQQRRLVQSDRVVAEAGVAQQRALR</sequence>
<name>A0ABS1CM22_9GAMM</name>
<accession>A0ABS1CM22</accession>
<dbReference type="Proteomes" id="UP000748752">
    <property type="component" value="Unassembled WGS sequence"/>
</dbReference>
<reference evidence="1 2" key="1">
    <citation type="journal article" date="2020" name="Microorganisms">
        <title>Osmotic Adaptation and Compatible Solute Biosynthesis of Phototrophic Bacteria as Revealed from Genome Analyses.</title>
        <authorList>
            <person name="Imhoff J.F."/>
            <person name="Rahn T."/>
            <person name="Kunzel S."/>
            <person name="Keller A."/>
            <person name="Neulinger S.C."/>
        </authorList>
    </citation>
    <scope>NUCLEOTIDE SEQUENCE [LARGE SCALE GENOMIC DNA]</scope>
    <source>
        <strain evidence="1 2">DSM 6210</strain>
    </source>
</reference>
<organism evidence="1 2">
    <name type="scientific">Thiohalocapsa halophila</name>
    <dbReference type="NCBI Taxonomy" id="69359"/>
    <lineage>
        <taxon>Bacteria</taxon>
        <taxon>Pseudomonadati</taxon>
        <taxon>Pseudomonadota</taxon>
        <taxon>Gammaproteobacteria</taxon>
        <taxon>Chromatiales</taxon>
        <taxon>Chromatiaceae</taxon>
        <taxon>Thiohalocapsa</taxon>
    </lineage>
</organism>
<dbReference type="RefSeq" id="WP_200240911.1">
    <property type="nucleotide sequence ID" value="NZ_NRRV01000064.1"/>
</dbReference>
<gene>
    <name evidence="1" type="ORF">CKO31_20000</name>
</gene>
<evidence type="ECO:0000313" key="1">
    <source>
        <dbReference type="EMBL" id="MBK1632992.1"/>
    </source>
</evidence>